<dbReference type="SUPFAM" id="SSF52833">
    <property type="entry name" value="Thioredoxin-like"/>
    <property type="match status" value="1"/>
</dbReference>
<accession>A0AAF0DZF1</accession>
<sequence length="183" mass="20409">MHAVEKDTAVFHLPGHPLPALTSLLSTDAEQPKVDLFMVSLSRPVLLCAFSFPTRATEHGEEVDCAPTQPSGQQLLAFKSHLAELRKWEPQLLVYGLSTYSPPCQSRIHAALGLPFPLLSDPTREFCDKLELPTYEEGGVRLLRRCTLLLREGQVTRIDYPLSDPAQAAVRAEYMFQRDAGHD</sequence>
<name>A0AAF0DZF1_9BASI</name>
<evidence type="ECO:0000313" key="2">
    <source>
        <dbReference type="EMBL" id="WFD02784.1"/>
    </source>
</evidence>
<protein>
    <recommendedName>
        <fullName evidence="1">Alkyl hydroperoxide reductase subunit C/ Thiol specific antioxidant domain-containing protein</fullName>
    </recommendedName>
</protein>
<gene>
    <name evidence="2" type="ORF">MOBT1_001469</name>
</gene>
<dbReference type="Pfam" id="PF00578">
    <property type="entry name" value="AhpC-TSA"/>
    <property type="match status" value="1"/>
</dbReference>
<dbReference type="Proteomes" id="UP001214603">
    <property type="component" value="Chromosome 2"/>
</dbReference>
<dbReference type="EMBL" id="CP119935">
    <property type="protein sequence ID" value="WFD02784.1"/>
    <property type="molecule type" value="Genomic_DNA"/>
</dbReference>
<dbReference type="Gene3D" id="3.40.30.10">
    <property type="entry name" value="Glutaredoxin"/>
    <property type="match status" value="1"/>
</dbReference>
<keyword evidence="3" id="KW-1185">Reference proteome</keyword>
<dbReference type="AlphaFoldDB" id="A0AAF0DZF1"/>
<dbReference type="GO" id="GO:0016491">
    <property type="term" value="F:oxidoreductase activity"/>
    <property type="evidence" value="ECO:0007669"/>
    <property type="project" value="InterPro"/>
</dbReference>
<organism evidence="2 3">
    <name type="scientific">Malassezia obtusa</name>
    <dbReference type="NCBI Taxonomy" id="76774"/>
    <lineage>
        <taxon>Eukaryota</taxon>
        <taxon>Fungi</taxon>
        <taxon>Dikarya</taxon>
        <taxon>Basidiomycota</taxon>
        <taxon>Ustilaginomycotina</taxon>
        <taxon>Malasseziomycetes</taxon>
        <taxon>Malasseziales</taxon>
        <taxon>Malasseziaceae</taxon>
        <taxon>Malassezia</taxon>
    </lineage>
</organism>
<dbReference type="InterPro" id="IPR000866">
    <property type="entry name" value="AhpC/TSA"/>
</dbReference>
<feature type="domain" description="Alkyl hydroperoxide reductase subunit C/ Thiol specific antioxidant" evidence="1">
    <location>
        <begin position="68"/>
        <end position="140"/>
    </location>
</feature>
<evidence type="ECO:0000259" key="1">
    <source>
        <dbReference type="Pfam" id="PF00578"/>
    </source>
</evidence>
<proteinExistence type="predicted"/>
<reference evidence="2" key="1">
    <citation type="submission" date="2023-03" db="EMBL/GenBank/DDBJ databases">
        <title>Mating type loci evolution in Malassezia.</title>
        <authorList>
            <person name="Coelho M.A."/>
        </authorList>
    </citation>
    <scope>NUCLEOTIDE SEQUENCE</scope>
    <source>
        <strain evidence="2">CBS 7876</strain>
    </source>
</reference>
<dbReference type="GO" id="GO:0016209">
    <property type="term" value="F:antioxidant activity"/>
    <property type="evidence" value="ECO:0007669"/>
    <property type="project" value="InterPro"/>
</dbReference>
<evidence type="ECO:0000313" key="3">
    <source>
        <dbReference type="Proteomes" id="UP001214603"/>
    </source>
</evidence>
<dbReference type="InterPro" id="IPR036249">
    <property type="entry name" value="Thioredoxin-like_sf"/>
</dbReference>